<dbReference type="InterPro" id="IPR058625">
    <property type="entry name" value="MdtA-like_BSH"/>
</dbReference>
<protein>
    <submittedName>
        <fullName evidence="8">HlyD family secretion protein</fullName>
    </submittedName>
</protein>
<keyword evidence="4 5" id="KW-0472">Membrane</keyword>
<dbReference type="SUPFAM" id="SSF111369">
    <property type="entry name" value="HlyD-like secretion proteins"/>
    <property type="match status" value="2"/>
</dbReference>
<dbReference type="EMBL" id="CP089982">
    <property type="protein sequence ID" value="WXA91504.1"/>
    <property type="molecule type" value="Genomic_DNA"/>
</dbReference>
<dbReference type="InterPro" id="IPR058634">
    <property type="entry name" value="AaeA-lik-b-barrel"/>
</dbReference>
<keyword evidence="9" id="KW-1185">Reference proteome</keyword>
<name>A0ABZ2K0B2_9BACT</name>
<dbReference type="Gene3D" id="1.10.287.470">
    <property type="entry name" value="Helix hairpin bin"/>
    <property type="match status" value="1"/>
</dbReference>
<accession>A0ABZ2K0B2</accession>
<sequence>MTTTATAPTTTTIAKARPKPRVLLGGVLAAGVAVYGVYSWGTYGHEGTDDAQVGADVVGISTHIGGTVRKVLVNDNQAVKKGDPLIEIDPTDWAARVKQGEADLAASRAQADAADAQVAIVEATSRGGLTVARANLSGTTRSAAGAEAGLESAKAALARAEAHAVRADNDFARAEALFRDGAIAAAEVDTARSNAFAARATVAQERAQLAGAMETKRTAQTDIDEARGRVEQSAPVEAQLAAARANATLAHARIDAAEAALVLAKLQLSYTRIEAPVDGSLARLAVREGQLVAPGQAIVSVVPNTTYVLANFKETQVGRMHVGQRAEIKVDAFPGRVFEGHVESLSPGTGAHFALLPPDNASGNFVKIVQRVPVKIAWSNVPPDIALRVGVSADATVFTR</sequence>
<gene>
    <name evidence="8" type="ORF">LZC95_34235</name>
</gene>
<dbReference type="PANTHER" id="PTHR30386:SF26">
    <property type="entry name" value="TRANSPORT PROTEIN COMB"/>
    <property type="match status" value="1"/>
</dbReference>
<evidence type="ECO:0000256" key="2">
    <source>
        <dbReference type="ARBA" id="ARBA00022692"/>
    </source>
</evidence>
<feature type="transmembrane region" description="Helical" evidence="5">
    <location>
        <begin position="22"/>
        <end position="41"/>
    </location>
</feature>
<keyword evidence="3 5" id="KW-1133">Transmembrane helix</keyword>
<reference evidence="8 9" key="1">
    <citation type="submission" date="2021-12" db="EMBL/GenBank/DDBJ databases">
        <title>Discovery of the Pendulisporaceae a myxobacterial family with distinct sporulation behavior and unique specialized metabolism.</title>
        <authorList>
            <person name="Garcia R."/>
            <person name="Popoff A."/>
            <person name="Bader C.D."/>
            <person name="Loehr J."/>
            <person name="Walesch S."/>
            <person name="Walt C."/>
            <person name="Boldt J."/>
            <person name="Bunk B."/>
            <person name="Haeckl F.J.F.P.J."/>
            <person name="Gunesch A.P."/>
            <person name="Birkelbach J."/>
            <person name="Nuebel U."/>
            <person name="Pietschmann T."/>
            <person name="Bach T."/>
            <person name="Mueller R."/>
        </authorList>
    </citation>
    <scope>NUCLEOTIDE SEQUENCE [LARGE SCALE GENOMIC DNA]</scope>
    <source>
        <strain evidence="8 9">MSr12523</strain>
    </source>
</reference>
<dbReference type="Pfam" id="PF25963">
    <property type="entry name" value="Beta-barrel_AAEA"/>
    <property type="match status" value="1"/>
</dbReference>
<dbReference type="Gene3D" id="2.40.50.100">
    <property type="match status" value="1"/>
</dbReference>
<evidence type="ECO:0000256" key="3">
    <source>
        <dbReference type="ARBA" id="ARBA00022989"/>
    </source>
</evidence>
<evidence type="ECO:0000259" key="7">
    <source>
        <dbReference type="Pfam" id="PF25963"/>
    </source>
</evidence>
<evidence type="ECO:0000256" key="1">
    <source>
        <dbReference type="ARBA" id="ARBA00004167"/>
    </source>
</evidence>
<evidence type="ECO:0000313" key="9">
    <source>
        <dbReference type="Proteomes" id="UP001379533"/>
    </source>
</evidence>
<dbReference type="RefSeq" id="WP_394842125.1">
    <property type="nucleotide sequence ID" value="NZ_CP089982.1"/>
</dbReference>
<dbReference type="Gene3D" id="2.40.30.170">
    <property type="match status" value="1"/>
</dbReference>
<keyword evidence="2 5" id="KW-0812">Transmembrane</keyword>
<proteinExistence type="predicted"/>
<evidence type="ECO:0000256" key="4">
    <source>
        <dbReference type="ARBA" id="ARBA00023136"/>
    </source>
</evidence>
<evidence type="ECO:0000256" key="5">
    <source>
        <dbReference type="SAM" id="Phobius"/>
    </source>
</evidence>
<organism evidence="8 9">
    <name type="scientific">Pendulispora brunnea</name>
    <dbReference type="NCBI Taxonomy" id="2905690"/>
    <lineage>
        <taxon>Bacteria</taxon>
        <taxon>Pseudomonadati</taxon>
        <taxon>Myxococcota</taxon>
        <taxon>Myxococcia</taxon>
        <taxon>Myxococcales</taxon>
        <taxon>Sorangiineae</taxon>
        <taxon>Pendulisporaceae</taxon>
        <taxon>Pendulispora</taxon>
    </lineage>
</organism>
<dbReference type="PRINTS" id="PR01490">
    <property type="entry name" value="RTXTOXIND"/>
</dbReference>
<feature type="domain" description="p-hydroxybenzoic acid efflux pump subunit AaeA-like beta-barrel" evidence="7">
    <location>
        <begin position="306"/>
        <end position="394"/>
    </location>
</feature>
<comment type="subcellular location">
    <subcellularLocation>
        <location evidence="1">Membrane</location>
        <topology evidence="1">Single-pass membrane protein</topology>
    </subcellularLocation>
</comment>
<dbReference type="Proteomes" id="UP001379533">
    <property type="component" value="Chromosome"/>
</dbReference>
<feature type="domain" description="Multidrug resistance protein MdtA-like barrel-sandwich hybrid" evidence="6">
    <location>
        <begin position="57"/>
        <end position="302"/>
    </location>
</feature>
<dbReference type="Pfam" id="PF25917">
    <property type="entry name" value="BSH_RND"/>
    <property type="match status" value="1"/>
</dbReference>
<dbReference type="InterPro" id="IPR050739">
    <property type="entry name" value="MFP"/>
</dbReference>
<evidence type="ECO:0000259" key="6">
    <source>
        <dbReference type="Pfam" id="PF25917"/>
    </source>
</evidence>
<dbReference type="PANTHER" id="PTHR30386">
    <property type="entry name" value="MEMBRANE FUSION SUBUNIT OF EMRAB-TOLC MULTIDRUG EFFLUX PUMP"/>
    <property type="match status" value="1"/>
</dbReference>
<evidence type="ECO:0000313" key="8">
    <source>
        <dbReference type="EMBL" id="WXA91504.1"/>
    </source>
</evidence>